<evidence type="ECO:0000256" key="3">
    <source>
        <dbReference type="ARBA" id="ARBA00022801"/>
    </source>
</evidence>
<evidence type="ECO:0000256" key="1">
    <source>
        <dbReference type="ARBA" id="ARBA00022670"/>
    </source>
</evidence>
<evidence type="ECO:0000256" key="2">
    <source>
        <dbReference type="ARBA" id="ARBA00022723"/>
    </source>
</evidence>
<keyword evidence="1" id="KW-0645">Protease</keyword>
<keyword evidence="6" id="KW-1185">Reference proteome</keyword>
<dbReference type="OrthoDB" id="9761532at2"/>
<dbReference type="Gene3D" id="3.30.70.360">
    <property type="match status" value="1"/>
</dbReference>
<dbReference type="InterPro" id="IPR002933">
    <property type="entry name" value="Peptidase_M20"/>
</dbReference>
<evidence type="ECO:0000259" key="4">
    <source>
        <dbReference type="Pfam" id="PF07687"/>
    </source>
</evidence>
<dbReference type="PANTHER" id="PTHR43270:SF12">
    <property type="entry name" value="SUCCINYL-DIAMINOPIMELATE DESUCCINYLASE"/>
    <property type="match status" value="1"/>
</dbReference>
<dbReference type="EMBL" id="FWFV01000019">
    <property type="protein sequence ID" value="SLN71294.1"/>
    <property type="molecule type" value="Genomic_DNA"/>
</dbReference>
<organism evidence="5 6">
    <name type="scientific">Palleronia marisminoris</name>
    <dbReference type="NCBI Taxonomy" id="315423"/>
    <lineage>
        <taxon>Bacteria</taxon>
        <taxon>Pseudomonadati</taxon>
        <taxon>Pseudomonadota</taxon>
        <taxon>Alphaproteobacteria</taxon>
        <taxon>Rhodobacterales</taxon>
        <taxon>Roseobacteraceae</taxon>
        <taxon>Palleronia</taxon>
    </lineage>
</organism>
<dbReference type="Pfam" id="PF01546">
    <property type="entry name" value="Peptidase_M20"/>
    <property type="match status" value="1"/>
</dbReference>
<reference evidence="5 6" key="1">
    <citation type="submission" date="2017-03" db="EMBL/GenBank/DDBJ databases">
        <authorList>
            <person name="Afonso C.L."/>
            <person name="Miller P.J."/>
            <person name="Scott M.A."/>
            <person name="Spackman E."/>
            <person name="Goraichik I."/>
            <person name="Dimitrov K.M."/>
            <person name="Suarez D.L."/>
            <person name="Swayne D.E."/>
        </authorList>
    </citation>
    <scope>NUCLEOTIDE SEQUENCE [LARGE SCALE GENOMIC DNA]</scope>
    <source>
        <strain evidence="5 6">CECT 7066</strain>
    </source>
</reference>
<name>A0A1Y5TW29_9RHOB</name>
<dbReference type="Gene3D" id="3.40.630.10">
    <property type="entry name" value="Zn peptidases"/>
    <property type="match status" value="1"/>
</dbReference>
<protein>
    <submittedName>
        <fullName evidence="5">Succinyl-diaminopimelate desuccinylase</fullName>
        <ecNumber evidence="5">3.5.1.18</ecNumber>
    </submittedName>
</protein>
<gene>
    <name evidence="5" type="primary">dapE_2</name>
    <name evidence="5" type="ORF">PAM7066_03641</name>
</gene>
<feature type="domain" description="Peptidase M20 dimerisation" evidence="4">
    <location>
        <begin position="203"/>
        <end position="359"/>
    </location>
</feature>
<accession>A0A1Y5TW29</accession>
<dbReference type="PANTHER" id="PTHR43270">
    <property type="entry name" value="BETA-ALA-HIS DIPEPTIDASE"/>
    <property type="match status" value="1"/>
</dbReference>
<dbReference type="Pfam" id="PF07687">
    <property type="entry name" value="M20_dimer"/>
    <property type="match status" value="1"/>
</dbReference>
<dbReference type="GO" id="GO:0006508">
    <property type="term" value="P:proteolysis"/>
    <property type="evidence" value="ECO:0007669"/>
    <property type="project" value="UniProtKB-KW"/>
</dbReference>
<dbReference type="InterPro" id="IPR051458">
    <property type="entry name" value="Cyt/Met_Dipeptidase"/>
</dbReference>
<evidence type="ECO:0000313" key="5">
    <source>
        <dbReference type="EMBL" id="SLN71294.1"/>
    </source>
</evidence>
<dbReference type="RefSeq" id="WP_085855586.1">
    <property type="nucleotide sequence ID" value="NZ_FOPF01000021.1"/>
</dbReference>
<dbReference type="GO" id="GO:0046872">
    <property type="term" value="F:metal ion binding"/>
    <property type="evidence" value="ECO:0007669"/>
    <property type="project" value="UniProtKB-KW"/>
</dbReference>
<dbReference type="GO" id="GO:0008233">
    <property type="term" value="F:peptidase activity"/>
    <property type="evidence" value="ECO:0007669"/>
    <property type="project" value="UniProtKB-KW"/>
</dbReference>
<dbReference type="EC" id="3.5.1.18" evidence="5"/>
<dbReference type="Proteomes" id="UP000193870">
    <property type="component" value="Unassembled WGS sequence"/>
</dbReference>
<dbReference type="NCBIfam" id="NF006579">
    <property type="entry name" value="PRK09104.1"/>
    <property type="match status" value="1"/>
</dbReference>
<dbReference type="STRING" id="315423.SAMN04488020_1214"/>
<dbReference type="GO" id="GO:0009014">
    <property type="term" value="F:succinyl-diaminopimelate desuccinylase activity"/>
    <property type="evidence" value="ECO:0007669"/>
    <property type="project" value="UniProtKB-EC"/>
</dbReference>
<dbReference type="AlphaFoldDB" id="A0A1Y5TW29"/>
<sequence>MSDTERALKEVDANLESSVAELLELISIPSVSGEEEGRPGIARAAAWLDDALADVGFSSRVVETACNPVVLARSDGPAESGKRLLFYGHFDVQPVAPREAWTHEPFAPEIVEDDGVRRFYGRGASDSKSQLWSFIEALRAWKAANGAFPAEIVIMLEGEEEMGSPSLGDFLEQHREELDCDVAFICDSDMWSPTRPSITTQLKGLVHETVTINAPNADLHSGHYGAVAANPIRILSTILSSLHDEKGRVAIDGFYDGVVEMTESQRKRWRELSDELDGSGEVNLAGGVIEDGYTAIEAMWGRPAADFNGITGGNQGPGGRSVLPGSATVRLTFRLVAGQTPETIRNRFRKFVSDRVPEGCSVEFDGPEGNAAVHLSETNPFLIAAARGLEAEWGQPAVLKGTGGSIPVVGALNDGLGLDCVVLGFILESDAIHAPDEHYDVERFHRGTRSWIRILGEVRGGLRPWKQGSDEEPGRERNIGN</sequence>
<proteinExistence type="predicted"/>
<keyword evidence="2" id="KW-0479">Metal-binding</keyword>
<keyword evidence="3 5" id="KW-0378">Hydrolase</keyword>
<dbReference type="InterPro" id="IPR011650">
    <property type="entry name" value="Peptidase_M20_dimer"/>
</dbReference>
<evidence type="ECO:0000313" key="6">
    <source>
        <dbReference type="Proteomes" id="UP000193870"/>
    </source>
</evidence>
<dbReference type="SUPFAM" id="SSF53187">
    <property type="entry name" value="Zn-dependent exopeptidases"/>
    <property type="match status" value="1"/>
</dbReference>